<dbReference type="AlphaFoldDB" id="A0A8E2EKZ2"/>
<feature type="transmembrane region" description="Helical" evidence="1">
    <location>
        <begin position="135"/>
        <end position="152"/>
    </location>
</feature>
<dbReference type="PANTHER" id="PTHR24148:SF64">
    <property type="entry name" value="HETEROKARYON INCOMPATIBILITY DOMAIN-CONTAINING PROTEIN"/>
    <property type="match status" value="1"/>
</dbReference>
<evidence type="ECO:0000256" key="1">
    <source>
        <dbReference type="SAM" id="Phobius"/>
    </source>
</evidence>
<dbReference type="EMBL" id="KV744814">
    <property type="protein sequence ID" value="OCK85710.1"/>
    <property type="molecule type" value="Genomic_DNA"/>
</dbReference>
<dbReference type="Pfam" id="PF06985">
    <property type="entry name" value="HET"/>
    <property type="match status" value="1"/>
</dbReference>
<name>A0A8E2EKZ2_9PEZI</name>
<feature type="domain" description="Heterokaryon incompatibility" evidence="2">
    <location>
        <begin position="2"/>
        <end position="59"/>
    </location>
</feature>
<evidence type="ECO:0000313" key="3">
    <source>
        <dbReference type="EMBL" id="OCK85710.1"/>
    </source>
</evidence>
<reference evidence="3 4" key="1">
    <citation type="journal article" date="2016" name="Nat. Commun.">
        <title>Ectomycorrhizal ecology is imprinted in the genome of the dominant symbiotic fungus Cenococcum geophilum.</title>
        <authorList>
            <consortium name="DOE Joint Genome Institute"/>
            <person name="Peter M."/>
            <person name="Kohler A."/>
            <person name="Ohm R.A."/>
            <person name="Kuo A."/>
            <person name="Krutzmann J."/>
            <person name="Morin E."/>
            <person name="Arend M."/>
            <person name="Barry K.W."/>
            <person name="Binder M."/>
            <person name="Choi C."/>
            <person name="Clum A."/>
            <person name="Copeland A."/>
            <person name="Grisel N."/>
            <person name="Haridas S."/>
            <person name="Kipfer T."/>
            <person name="LaButti K."/>
            <person name="Lindquist E."/>
            <person name="Lipzen A."/>
            <person name="Maire R."/>
            <person name="Meier B."/>
            <person name="Mihaltcheva S."/>
            <person name="Molinier V."/>
            <person name="Murat C."/>
            <person name="Poggeler S."/>
            <person name="Quandt C.A."/>
            <person name="Sperisen C."/>
            <person name="Tritt A."/>
            <person name="Tisserant E."/>
            <person name="Crous P.W."/>
            <person name="Henrissat B."/>
            <person name="Nehls U."/>
            <person name="Egli S."/>
            <person name="Spatafora J.W."/>
            <person name="Grigoriev I.V."/>
            <person name="Martin F.M."/>
        </authorList>
    </citation>
    <scope>NUCLEOTIDE SEQUENCE [LARGE SCALE GENOMIC DNA]</scope>
    <source>
        <strain evidence="3 4">CBS 459.81</strain>
    </source>
</reference>
<gene>
    <name evidence="3" type="ORF">K432DRAFT_377359</name>
</gene>
<proteinExistence type="predicted"/>
<organism evidence="3 4">
    <name type="scientific">Lepidopterella palustris CBS 459.81</name>
    <dbReference type="NCBI Taxonomy" id="1314670"/>
    <lineage>
        <taxon>Eukaryota</taxon>
        <taxon>Fungi</taxon>
        <taxon>Dikarya</taxon>
        <taxon>Ascomycota</taxon>
        <taxon>Pezizomycotina</taxon>
        <taxon>Dothideomycetes</taxon>
        <taxon>Pleosporomycetidae</taxon>
        <taxon>Mytilinidiales</taxon>
        <taxon>Argynnaceae</taxon>
        <taxon>Lepidopterella</taxon>
    </lineage>
</organism>
<dbReference type="OrthoDB" id="5416609at2759"/>
<dbReference type="Proteomes" id="UP000250266">
    <property type="component" value="Unassembled WGS sequence"/>
</dbReference>
<dbReference type="PANTHER" id="PTHR24148">
    <property type="entry name" value="ANKYRIN REPEAT DOMAIN-CONTAINING PROTEIN 39 HOMOLOG-RELATED"/>
    <property type="match status" value="1"/>
</dbReference>
<evidence type="ECO:0000259" key="2">
    <source>
        <dbReference type="Pfam" id="PF06985"/>
    </source>
</evidence>
<feature type="transmembrane region" description="Helical" evidence="1">
    <location>
        <begin position="199"/>
        <end position="219"/>
    </location>
</feature>
<evidence type="ECO:0000313" key="4">
    <source>
        <dbReference type="Proteomes" id="UP000250266"/>
    </source>
</evidence>
<sequence>MFWADAICINQSGLRERSSEVRLTNTIYRSAERVAVWPCDPDNIYSPTGDSLDQAFDWTIVANVGSANPQAGNELSRRYSINWALVNDIHAISAMSNEDVTKRANMLNDVKPAVFRGRFFWTRKSSMDIGQDASGIYDIVGVLFGGLVLYVLRAKNSERHEFIGEFYIHGMVDGETVEGCDTDRGLQSRTVVIVERMHFVASIITFQWGATCISVSLLVDIRPI</sequence>
<keyword evidence="1" id="KW-1133">Transmembrane helix</keyword>
<accession>A0A8E2EKZ2</accession>
<keyword evidence="1" id="KW-0812">Transmembrane</keyword>
<keyword evidence="1" id="KW-0472">Membrane</keyword>
<dbReference type="InterPro" id="IPR010730">
    <property type="entry name" value="HET"/>
</dbReference>
<keyword evidence="4" id="KW-1185">Reference proteome</keyword>
<protein>
    <recommendedName>
        <fullName evidence="2">Heterokaryon incompatibility domain-containing protein</fullName>
    </recommendedName>
</protein>
<dbReference type="InterPro" id="IPR052895">
    <property type="entry name" value="HetReg/Transcr_Mod"/>
</dbReference>